<dbReference type="OrthoDB" id="2985014at2759"/>
<accession>A0A9N9UJX1</accession>
<dbReference type="PANTHER" id="PTHR43791:SF9">
    <property type="entry name" value="MAJOR FACILITATOR-TYPE TRANSPORTER HXNP"/>
    <property type="match status" value="1"/>
</dbReference>
<keyword evidence="2" id="KW-0813">Transport</keyword>
<keyword evidence="10" id="KW-1185">Reference proteome</keyword>
<feature type="transmembrane region" description="Helical" evidence="7">
    <location>
        <begin position="310"/>
        <end position="332"/>
    </location>
</feature>
<dbReference type="InterPro" id="IPR020846">
    <property type="entry name" value="MFS_dom"/>
</dbReference>
<dbReference type="Proteomes" id="UP000754883">
    <property type="component" value="Unassembled WGS sequence"/>
</dbReference>
<feature type="transmembrane region" description="Helical" evidence="7">
    <location>
        <begin position="86"/>
        <end position="107"/>
    </location>
</feature>
<feature type="compositionally biased region" description="Basic and acidic residues" evidence="6">
    <location>
        <begin position="1"/>
        <end position="11"/>
    </location>
</feature>
<keyword evidence="5 7" id="KW-0472">Membrane</keyword>
<reference evidence="9 10" key="2">
    <citation type="submission" date="2021-10" db="EMBL/GenBank/DDBJ databases">
        <authorList>
            <person name="Piombo E."/>
        </authorList>
    </citation>
    <scope>NUCLEOTIDE SEQUENCE [LARGE SCALE GENOMIC DNA]</scope>
</reference>
<dbReference type="PANTHER" id="PTHR43791">
    <property type="entry name" value="PERMEASE-RELATED"/>
    <property type="match status" value="1"/>
</dbReference>
<evidence type="ECO:0000259" key="8">
    <source>
        <dbReference type="PROSITE" id="PS50850"/>
    </source>
</evidence>
<dbReference type="Gene3D" id="1.20.1250.20">
    <property type="entry name" value="MFS general substrate transporter like domains"/>
    <property type="match status" value="2"/>
</dbReference>
<protein>
    <recommendedName>
        <fullName evidence="8">Major facilitator superfamily (MFS) profile domain-containing protein</fullName>
    </recommendedName>
</protein>
<feature type="transmembrane region" description="Helical" evidence="7">
    <location>
        <begin position="175"/>
        <end position="196"/>
    </location>
</feature>
<sequence length="483" mass="53542">MMSDSGHDEKTSSQADKNGTSQVAVSLEATESSEQALIRRLLRKTDLLVMPGLCLAYFTNTLDRSNLGNAKTDTIVEDLHLGANEFSLMLVVFYIPYALLNIPWSLLAKKFNPAVIIPLAVCLWGIVTIASVASKNGRHLMACRVLVGAIEASYKPCEVFYLSLFYTRKEMSFRVGMVGQFGFIAGAVSGLISWGVFQWNGSLRGWQYLFIIEGAITVLVAAWLFVWAPRSPQKCRFFSAEEKALAQSRLELDSQDQDKYFRWDEAIAQLKMWQTWVFAFMALLYGIGVASSSNFLPTMVKRLTKNTVQANLYTVGPNLVASAVQLTITWLSDRYQQRAYFSCGSVVVSILGWILLGTLDLVKSPKAGYFLTYLVPCVTFIPSNLVPVWLSSNTPTTTGRAVSLGLNYTFMNLAGVLSSVSFRDNEAPVHKTALILAGATQAGFAATALAMRYYYVQMNNKLDKGVIPYAPGMSRRPEYRYAV</sequence>
<dbReference type="GO" id="GO:0016020">
    <property type="term" value="C:membrane"/>
    <property type="evidence" value="ECO:0007669"/>
    <property type="project" value="UniProtKB-SubCell"/>
</dbReference>
<evidence type="ECO:0000313" key="10">
    <source>
        <dbReference type="Proteomes" id="UP000754883"/>
    </source>
</evidence>
<gene>
    <name evidence="9" type="ORF">CBYS24578_00007180</name>
</gene>
<comment type="caution">
    <text evidence="9">The sequence shown here is derived from an EMBL/GenBank/DDBJ whole genome shotgun (WGS) entry which is preliminary data.</text>
</comment>
<evidence type="ECO:0000256" key="4">
    <source>
        <dbReference type="ARBA" id="ARBA00022989"/>
    </source>
</evidence>
<keyword evidence="3 7" id="KW-0812">Transmembrane</keyword>
<dbReference type="PROSITE" id="PS50850">
    <property type="entry name" value="MFS"/>
    <property type="match status" value="1"/>
</dbReference>
<proteinExistence type="predicted"/>
<dbReference type="SUPFAM" id="SSF103473">
    <property type="entry name" value="MFS general substrate transporter"/>
    <property type="match status" value="1"/>
</dbReference>
<evidence type="ECO:0000256" key="3">
    <source>
        <dbReference type="ARBA" id="ARBA00022692"/>
    </source>
</evidence>
<feature type="transmembrane region" description="Helical" evidence="7">
    <location>
        <begin position="402"/>
        <end position="422"/>
    </location>
</feature>
<evidence type="ECO:0000256" key="5">
    <source>
        <dbReference type="ARBA" id="ARBA00023136"/>
    </source>
</evidence>
<feature type="transmembrane region" description="Helical" evidence="7">
    <location>
        <begin position="339"/>
        <end position="356"/>
    </location>
</feature>
<dbReference type="Pfam" id="PF07690">
    <property type="entry name" value="MFS_1"/>
    <property type="match status" value="1"/>
</dbReference>
<dbReference type="EMBL" id="CABFNO020001476">
    <property type="protein sequence ID" value="CAG9990953.1"/>
    <property type="molecule type" value="Genomic_DNA"/>
</dbReference>
<dbReference type="GO" id="GO:0022857">
    <property type="term" value="F:transmembrane transporter activity"/>
    <property type="evidence" value="ECO:0007669"/>
    <property type="project" value="InterPro"/>
</dbReference>
<reference evidence="10" key="1">
    <citation type="submission" date="2019-06" db="EMBL/GenBank/DDBJ databases">
        <authorList>
            <person name="Broberg M."/>
        </authorList>
    </citation>
    <scope>NUCLEOTIDE SEQUENCE [LARGE SCALE GENOMIC DNA]</scope>
</reference>
<feature type="compositionally biased region" description="Polar residues" evidence="6">
    <location>
        <begin position="12"/>
        <end position="24"/>
    </location>
</feature>
<evidence type="ECO:0000313" key="9">
    <source>
        <dbReference type="EMBL" id="CAG9990953.1"/>
    </source>
</evidence>
<feature type="domain" description="Major facilitator superfamily (MFS) profile" evidence="8">
    <location>
        <begin position="49"/>
        <end position="455"/>
    </location>
</feature>
<evidence type="ECO:0000256" key="7">
    <source>
        <dbReference type="SAM" id="Phobius"/>
    </source>
</evidence>
<feature type="transmembrane region" description="Helical" evidence="7">
    <location>
        <begin position="272"/>
        <end position="290"/>
    </location>
</feature>
<feature type="transmembrane region" description="Helical" evidence="7">
    <location>
        <begin position="434"/>
        <end position="455"/>
    </location>
</feature>
<dbReference type="InterPro" id="IPR011701">
    <property type="entry name" value="MFS"/>
</dbReference>
<feature type="transmembrane region" description="Helical" evidence="7">
    <location>
        <begin position="368"/>
        <end position="390"/>
    </location>
</feature>
<comment type="subcellular location">
    <subcellularLocation>
        <location evidence="1">Membrane</location>
        <topology evidence="1">Multi-pass membrane protein</topology>
    </subcellularLocation>
</comment>
<feature type="transmembrane region" description="Helical" evidence="7">
    <location>
        <begin position="208"/>
        <end position="228"/>
    </location>
</feature>
<organism evidence="9 10">
    <name type="scientific">Clonostachys byssicola</name>
    <dbReference type="NCBI Taxonomy" id="160290"/>
    <lineage>
        <taxon>Eukaryota</taxon>
        <taxon>Fungi</taxon>
        <taxon>Dikarya</taxon>
        <taxon>Ascomycota</taxon>
        <taxon>Pezizomycotina</taxon>
        <taxon>Sordariomycetes</taxon>
        <taxon>Hypocreomycetidae</taxon>
        <taxon>Hypocreales</taxon>
        <taxon>Bionectriaceae</taxon>
        <taxon>Clonostachys</taxon>
    </lineage>
</organism>
<name>A0A9N9UJX1_9HYPO</name>
<feature type="region of interest" description="Disordered" evidence="6">
    <location>
        <begin position="1"/>
        <end position="24"/>
    </location>
</feature>
<evidence type="ECO:0000256" key="6">
    <source>
        <dbReference type="SAM" id="MobiDB-lite"/>
    </source>
</evidence>
<dbReference type="InterPro" id="IPR036259">
    <property type="entry name" value="MFS_trans_sf"/>
</dbReference>
<keyword evidence="4 7" id="KW-1133">Transmembrane helix</keyword>
<feature type="transmembrane region" description="Helical" evidence="7">
    <location>
        <begin position="113"/>
        <end position="134"/>
    </location>
</feature>
<dbReference type="AlphaFoldDB" id="A0A9N9UJX1"/>
<evidence type="ECO:0000256" key="2">
    <source>
        <dbReference type="ARBA" id="ARBA00022448"/>
    </source>
</evidence>
<evidence type="ECO:0000256" key="1">
    <source>
        <dbReference type="ARBA" id="ARBA00004141"/>
    </source>
</evidence>